<dbReference type="AlphaFoldDB" id="A0A979GVB5"/>
<reference evidence="1 2" key="2">
    <citation type="journal article" date="2010" name="Stand. Genomic Sci.">
        <title>Complete genome sequence of Chitinophaga pinensis type strain (UQM 2034).</title>
        <authorList>
            <person name="Glavina Del Rio T."/>
            <person name="Abt B."/>
            <person name="Spring S."/>
            <person name="Lapidus A."/>
            <person name="Nolan M."/>
            <person name="Tice H."/>
            <person name="Copeland A."/>
            <person name="Cheng J.F."/>
            <person name="Chen F."/>
            <person name="Bruce D."/>
            <person name="Goodwin L."/>
            <person name="Pitluck S."/>
            <person name="Ivanova N."/>
            <person name="Mavromatis K."/>
            <person name="Mikhailova N."/>
            <person name="Pati A."/>
            <person name="Chen A."/>
            <person name="Palaniappan K."/>
            <person name="Land M."/>
            <person name="Hauser L."/>
            <person name="Chang Y.J."/>
            <person name="Jeffries C.D."/>
            <person name="Chain P."/>
            <person name="Saunders E."/>
            <person name="Detter J.C."/>
            <person name="Brettin T."/>
            <person name="Rohde M."/>
            <person name="Goker M."/>
            <person name="Bristow J."/>
            <person name="Eisen J.A."/>
            <person name="Markowitz V."/>
            <person name="Hugenholtz P."/>
            <person name="Kyrpides N.C."/>
            <person name="Klenk H.P."/>
            <person name="Lucas S."/>
        </authorList>
    </citation>
    <scope>NUCLEOTIDE SEQUENCE [LARGE SCALE GENOMIC DNA]</scope>
    <source>
        <strain evidence="2">ATCC 43595 / DSM 2588 / LMG 13176 / NBRC 15968 / NCIMB 11800 / UQM 2034</strain>
    </source>
</reference>
<protein>
    <submittedName>
        <fullName evidence="1">Uncharacterized protein</fullName>
    </submittedName>
</protein>
<accession>A0A979GVB5</accession>
<dbReference type="RefSeq" id="WP_012793484.1">
    <property type="nucleotide sequence ID" value="NC_013132.1"/>
</dbReference>
<dbReference type="Proteomes" id="UP000002215">
    <property type="component" value="Chromosome"/>
</dbReference>
<dbReference type="EMBL" id="CP001699">
    <property type="protein sequence ID" value="ACU63318.1"/>
    <property type="molecule type" value="Genomic_DNA"/>
</dbReference>
<dbReference type="KEGG" id="cpi:Cpin_5900"/>
<proteinExistence type="predicted"/>
<sequence>MNSNNNLWPVFDDIPNVVTPAHILKEQINFLEAGTKRIITGELMPTRGSSDKIAYVIRINAPFVGNYSFSFLKIEHSIALYPVTVYNIVEGVTYNCANESEFKAELKHIFSSERVKGILTSLLSQSRSSTIIFDEPME</sequence>
<evidence type="ECO:0000313" key="2">
    <source>
        <dbReference type="Proteomes" id="UP000002215"/>
    </source>
</evidence>
<organism evidence="1 2">
    <name type="scientific">Chitinophaga pinensis (strain ATCC 43595 / DSM 2588 / LMG 13176 / NBRC 15968 / NCIMB 11800 / UQM 2034)</name>
    <dbReference type="NCBI Taxonomy" id="485918"/>
    <lineage>
        <taxon>Bacteria</taxon>
        <taxon>Pseudomonadati</taxon>
        <taxon>Bacteroidota</taxon>
        <taxon>Chitinophagia</taxon>
        <taxon>Chitinophagales</taxon>
        <taxon>Chitinophagaceae</taxon>
        <taxon>Chitinophaga</taxon>
    </lineage>
</organism>
<name>A0A979GVB5_CHIPD</name>
<gene>
    <name evidence="1" type="ordered locus">Cpin_5900</name>
</gene>
<reference evidence="2" key="1">
    <citation type="submission" date="2009-08" db="EMBL/GenBank/DDBJ databases">
        <title>The complete genome of Chitinophaga pinensis DSM 2588.</title>
        <authorList>
            <consortium name="US DOE Joint Genome Institute (JGI-PGF)"/>
            <person name="Lucas S."/>
            <person name="Copeland A."/>
            <person name="Lapidus A."/>
            <person name="Glavina del Rio T."/>
            <person name="Dalin E."/>
            <person name="Tice H."/>
            <person name="Bruce D."/>
            <person name="Goodwin L."/>
            <person name="Pitluck S."/>
            <person name="Kyrpides N."/>
            <person name="Mavromatis K."/>
            <person name="Ivanova N."/>
            <person name="Mikhailova N."/>
            <person name="Sims D."/>
            <person name="Meinche L."/>
            <person name="Brettin T."/>
            <person name="Detter J.C."/>
            <person name="Han C."/>
            <person name="Larimer F."/>
            <person name="Land M."/>
            <person name="Hauser L."/>
            <person name="Markowitz V."/>
            <person name="Cheng J.-F."/>
            <person name="Hugenholtz P."/>
            <person name="Woyke T."/>
            <person name="Wu D."/>
            <person name="Spring S."/>
            <person name="Klenk H.-P."/>
            <person name="Eisen J.A."/>
        </authorList>
    </citation>
    <scope>NUCLEOTIDE SEQUENCE [LARGE SCALE GENOMIC DNA]</scope>
    <source>
        <strain evidence="2">ATCC 43595 / DSM 2588 / LMG 13176 / NBRC 15968 / NCIMB 11800 / UQM 2034</strain>
    </source>
</reference>
<evidence type="ECO:0000313" key="1">
    <source>
        <dbReference type="EMBL" id="ACU63318.1"/>
    </source>
</evidence>
<dbReference type="OrthoDB" id="962191at2"/>